<keyword evidence="2" id="KW-1185">Reference proteome</keyword>
<dbReference type="EMBL" id="OZ034831">
    <property type="protein sequence ID" value="CAL1688651.1"/>
    <property type="molecule type" value="Genomic_DNA"/>
</dbReference>
<proteinExistence type="predicted"/>
<dbReference type="AlphaFoldDB" id="A0AAV2P9K7"/>
<dbReference type="Proteomes" id="UP001497644">
    <property type="component" value="Chromosome 8"/>
</dbReference>
<evidence type="ECO:0008006" key="3">
    <source>
        <dbReference type="Google" id="ProtNLM"/>
    </source>
</evidence>
<accession>A0AAV2P9K7</accession>
<reference evidence="1" key="1">
    <citation type="submission" date="2024-04" db="EMBL/GenBank/DDBJ databases">
        <authorList>
            <consortium name="Molecular Ecology Group"/>
        </authorList>
    </citation>
    <scope>NUCLEOTIDE SEQUENCE</scope>
</reference>
<dbReference type="PANTHER" id="PTHR35317:SF40">
    <property type="entry name" value="CCHC-TYPE DOMAIN-CONTAINING PROTEIN"/>
    <property type="match status" value="1"/>
</dbReference>
<sequence length="216" mass="24649">MSEEPLTKSMKRFDGTNFQLWKFQMISLLIAQDIYDVVNGDRIMLVENATNAAQRKAWTKDNARAMFLISVAIEYSQLTYLTTCTSAREMWEKMSAIHEQKTASNKLLLLQKFHEYKMDPNDSVVQHVAKIQNMAQQLSDLDEGQTNSAIMAKILGSLPNKYRALITAWDSVAPAAQTIQSLQKRLIKEERRLSKDDDRTAIDNALAVMTVNEKKM</sequence>
<dbReference type="PANTHER" id="PTHR35317">
    <property type="entry name" value="OS04G0629600 PROTEIN"/>
    <property type="match status" value="1"/>
</dbReference>
<protein>
    <recommendedName>
        <fullName evidence="3">Copia protein</fullName>
    </recommendedName>
</protein>
<organism evidence="1 2">
    <name type="scientific">Lasius platythorax</name>
    <dbReference type="NCBI Taxonomy" id="488582"/>
    <lineage>
        <taxon>Eukaryota</taxon>
        <taxon>Metazoa</taxon>
        <taxon>Ecdysozoa</taxon>
        <taxon>Arthropoda</taxon>
        <taxon>Hexapoda</taxon>
        <taxon>Insecta</taxon>
        <taxon>Pterygota</taxon>
        <taxon>Neoptera</taxon>
        <taxon>Endopterygota</taxon>
        <taxon>Hymenoptera</taxon>
        <taxon>Apocrita</taxon>
        <taxon>Aculeata</taxon>
        <taxon>Formicoidea</taxon>
        <taxon>Formicidae</taxon>
        <taxon>Formicinae</taxon>
        <taxon>Lasius</taxon>
        <taxon>Lasius</taxon>
    </lineage>
</organism>
<evidence type="ECO:0000313" key="2">
    <source>
        <dbReference type="Proteomes" id="UP001497644"/>
    </source>
</evidence>
<dbReference type="Pfam" id="PF14223">
    <property type="entry name" value="Retrotran_gag_2"/>
    <property type="match status" value="1"/>
</dbReference>
<name>A0AAV2P9K7_9HYME</name>
<gene>
    <name evidence="1" type="ORF">LPLAT_LOCUS13675</name>
</gene>
<evidence type="ECO:0000313" key="1">
    <source>
        <dbReference type="EMBL" id="CAL1688651.1"/>
    </source>
</evidence>